<dbReference type="PANTHER" id="PTHR24189:SF50">
    <property type="entry name" value="ANKYRIN REPEAT AND SOCS BOX PROTEIN 2"/>
    <property type="match status" value="1"/>
</dbReference>
<reference evidence="4" key="1">
    <citation type="submission" date="2021-11" db="EMBL/GenBank/DDBJ databases">
        <authorList>
            <consortium name="Genoscope - CEA"/>
            <person name="William W."/>
        </authorList>
    </citation>
    <scope>NUCLEOTIDE SEQUENCE</scope>
</reference>
<keyword evidence="1" id="KW-0677">Repeat</keyword>
<feature type="repeat" description="ANK" evidence="3">
    <location>
        <begin position="23"/>
        <end position="58"/>
    </location>
</feature>
<dbReference type="Gene3D" id="1.25.40.20">
    <property type="entry name" value="Ankyrin repeat-containing domain"/>
    <property type="match status" value="1"/>
</dbReference>
<evidence type="ECO:0000313" key="4">
    <source>
        <dbReference type="EMBL" id="CAH0376716.1"/>
    </source>
</evidence>
<evidence type="ECO:0000256" key="1">
    <source>
        <dbReference type="ARBA" id="ARBA00022737"/>
    </source>
</evidence>
<dbReference type="PROSITE" id="PS50088">
    <property type="entry name" value="ANK_REPEAT"/>
    <property type="match status" value="1"/>
</dbReference>
<accession>A0A8J2STQ5</accession>
<dbReference type="AlphaFoldDB" id="A0A8J2STQ5"/>
<gene>
    <name evidence="4" type="ORF">PECAL_5P13220</name>
</gene>
<dbReference type="SUPFAM" id="SSF48403">
    <property type="entry name" value="Ankyrin repeat"/>
    <property type="match status" value="1"/>
</dbReference>
<proteinExistence type="predicted"/>
<dbReference type="InterPro" id="IPR036770">
    <property type="entry name" value="Ankyrin_rpt-contain_sf"/>
</dbReference>
<dbReference type="EMBL" id="CAKKNE010000005">
    <property type="protein sequence ID" value="CAH0376716.1"/>
    <property type="molecule type" value="Genomic_DNA"/>
</dbReference>
<dbReference type="Pfam" id="PF00023">
    <property type="entry name" value="Ank"/>
    <property type="match status" value="1"/>
</dbReference>
<protein>
    <submittedName>
        <fullName evidence="4">Uncharacterized protein</fullName>
    </submittedName>
</protein>
<organism evidence="4 5">
    <name type="scientific">Pelagomonas calceolata</name>
    <dbReference type="NCBI Taxonomy" id="35677"/>
    <lineage>
        <taxon>Eukaryota</taxon>
        <taxon>Sar</taxon>
        <taxon>Stramenopiles</taxon>
        <taxon>Ochrophyta</taxon>
        <taxon>Pelagophyceae</taxon>
        <taxon>Pelagomonadales</taxon>
        <taxon>Pelagomonadaceae</taxon>
        <taxon>Pelagomonas</taxon>
    </lineage>
</organism>
<evidence type="ECO:0000256" key="2">
    <source>
        <dbReference type="ARBA" id="ARBA00023043"/>
    </source>
</evidence>
<sequence length="65" mass="7019">PEKVELARELLARGAEVDKTDYVDRTALHWACRGVGDASPALVSLLLSAGADVHARTKHTRTIPI</sequence>
<comment type="caution">
    <text evidence="4">The sequence shown here is derived from an EMBL/GenBank/DDBJ whole genome shotgun (WGS) entry which is preliminary data.</text>
</comment>
<dbReference type="Proteomes" id="UP000789595">
    <property type="component" value="Unassembled WGS sequence"/>
</dbReference>
<name>A0A8J2STQ5_9STRA</name>
<dbReference type="InterPro" id="IPR002110">
    <property type="entry name" value="Ankyrin_rpt"/>
</dbReference>
<keyword evidence="5" id="KW-1185">Reference proteome</keyword>
<feature type="non-terminal residue" evidence="4">
    <location>
        <position position="65"/>
    </location>
</feature>
<evidence type="ECO:0000256" key="3">
    <source>
        <dbReference type="PROSITE-ProRule" id="PRU00023"/>
    </source>
</evidence>
<dbReference type="InterPro" id="IPR050745">
    <property type="entry name" value="Multifunctional_regulatory"/>
</dbReference>
<feature type="non-terminal residue" evidence="4">
    <location>
        <position position="1"/>
    </location>
</feature>
<evidence type="ECO:0000313" key="5">
    <source>
        <dbReference type="Proteomes" id="UP000789595"/>
    </source>
</evidence>
<dbReference type="PANTHER" id="PTHR24189">
    <property type="entry name" value="MYOTROPHIN"/>
    <property type="match status" value="1"/>
</dbReference>
<dbReference type="OrthoDB" id="2157354at2759"/>
<keyword evidence="2 3" id="KW-0040">ANK repeat</keyword>